<evidence type="ECO:0000256" key="7">
    <source>
        <dbReference type="ARBA" id="ARBA00023163"/>
    </source>
</evidence>
<reference evidence="13" key="1">
    <citation type="submission" date="2017-01" db="EMBL/GenBank/DDBJ databases">
        <authorList>
            <person name="Wang Y."/>
            <person name="White M."/>
            <person name="Kvist S."/>
            <person name="Moncalvo J.-M."/>
        </authorList>
    </citation>
    <scope>NUCLEOTIDE SEQUENCE [LARGE SCALE GENOMIC DNA]</scope>
    <source>
        <strain evidence="13">ID-206-W2</strain>
    </source>
</reference>
<dbReference type="EMBL" id="LSSM01000779">
    <property type="protein sequence ID" value="OMJ27897.1"/>
    <property type="molecule type" value="Genomic_DNA"/>
</dbReference>
<feature type="region of interest" description="Disordered" evidence="10">
    <location>
        <begin position="928"/>
        <end position="1067"/>
    </location>
</feature>
<dbReference type="InterPro" id="IPR023801">
    <property type="entry name" value="His_deacetylse_dom"/>
</dbReference>
<dbReference type="EC" id="3.5.1.98" evidence="2"/>
<keyword evidence="4" id="KW-0378">Hydrolase</keyword>
<sequence>MVADVGNFHYGPGHPMKPHRIRMTHSLVMSYELYKHMSIYRAAPATKHEMTQFHTDDYVDFLNKVVPDNTWKFQKELAKYNLEDDCPVFDGMFDFFSLSAGSSMEGAARLNRGFSDICINWSGGLHHAKKSEASGFCYINDIVLAILELLRHHSRVLYIDIDVHHGDGVEEAFYTTDRVMTCSFHKYGEFFPGTGDLRDIGESKGKYYSVNFPLKDGINDESYLTVFVPVIKAIIEWYQPGAIVLQCGTDSLAGDKIGCFNLSMDGHAQCVDFVKSFDLPILVLGGGGYSIRNVSRTWAYETGVLVGAEMDRNLPFNDYMDYYGPDYTLNVPSRNLENRNTPEYLDRIKTQVLQNLERTKFAPSVQMHSVPNTPMFNRDVDEEFDMEADLEISKDTRVTQSVIDNQIVSTSELYESDALGLPSSDIRDNYKNNKLLNEEVPVIPDESLKKKFKSENISSHDTTNPIKLEKSNKPLLMSSVKNISFNESDSLVKSQNEDVSSDYAQSLVDTQSTKSSSLPGNTNRDGSKLSSSNLSDKIESDLDNSISLNTVDSLPVENASCKNIDGAGSDLIPEIAMKSPNISVENTAANEKDVNTSKDEASPKPNLSSPINEKITSNTTTVSSYGDMAKSSNGTTDITTITSSIDPSISTDNSDKIRPKIEVDNKSIIKGISNFSETAQEIPITSKISPTTTTIDNALYNQANDSTIPSQEITKAEILEKNNLSNNFESTSKIEKSEKIPTEKTPLNPIAELLETDISMDIDNVTESQISNISNDMEICENEQGERLAPVDNPHTNSELINRNLPLLTDVVTTDLTNISESNSEISSKISGLASKLEDIDTLKEIKGQSVEAIPSADLLSTHSTLNANFIRPMDVVTEGDGKTDKKPCNENINQDPNYSEIPTRDTASYPSLISSIKDTGNQNKFSTLDNLNNLPTVSSVTSNNANSKSRNDSGTNDKNIPSDKSKSTASNEASKIIESDSLKDQPMQVNSNSQNNKTQQKENKEKSGSISSVSSQSSPRQNPILKIKLSTQSGDLESVKKSMNVQSLDRKGDAVSKKDDTKNEQA</sequence>
<comment type="subcellular location">
    <subcellularLocation>
        <location evidence="1">Nucleus</location>
    </subcellularLocation>
</comment>
<keyword evidence="7" id="KW-0804">Transcription</keyword>
<feature type="compositionally biased region" description="Low complexity" evidence="10">
    <location>
        <begin position="1009"/>
        <end position="1019"/>
    </location>
</feature>
<organism evidence="12 13">
    <name type="scientific">Smittium culicis</name>
    <dbReference type="NCBI Taxonomy" id="133412"/>
    <lineage>
        <taxon>Eukaryota</taxon>
        <taxon>Fungi</taxon>
        <taxon>Fungi incertae sedis</taxon>
        <taxon>Zoopagomycota</taxon>
        <taxon>Kickxellomycotina</taxon>
        <taxon>Harpellomycetes</taxon>
        <taxon>Harpellales</taxon>
        <taxon>Legeriomycetaceae</taxon>
        <taxon>Smittium</taxon>
    </lineage>
</organism>
<feature type="region of interest" description="Disordered" evidence="10">
    <location>
        <begin position="879"/>
        <end position="906"/>
    </location>
</feature>
<evidence type="ECO:0000313" key="12">
    <source>
        <dbReference type="EMBL" id="OMJ27897.1"/>
    </source>
</evidence>
<feature type="compositionally biased region" description="Basic and acidic residues" evidence="10">
    <location>
        <begin position="880"/>
        <end position="889"/>
    </location>
</feature>
<feature type="compositionally biased region" description="Basic and acidic residues" evidence="10">
    <location>
        <begin position="1049"/>
        <end position="1067"/>
    </location>
</feature>
<dbReference type="Pfam" id="PF00850">
    <property type="entry name" value="Hist_deacetyl"/>
    <property type="match status" value="1"/>
</dbReference>
<keyword evidence="8" id="KW-0539">Nucleus</keyword>
<proteinExistence type="inferred from homology"/>
<name>A0A1R1YLU2_9FUNG</name>
<feature type="region of interest" description="Disordered" evidence="10">
    <location>
        <begin position="506"/>
        <end position="535"/>
    </location>
</feature>
<keyword evidence="5" id="KW-0156">Chromatin regulator</keyword>
<evidence type="ECO:0000256" key="10">
    <source>
        <dbReference type="SAM" id="MobiDB-lite"/>
    </source>
</evidence>
<dbReference type="Gene3D" id="3.40.800.20">
    <property type="entry name" value="Histone deacetylase domain"/>
    <property type="match status" value="1"/>
</dbReference>
<dbReference type="PRINTS" id="PR01270">
    <property type="entry name" value="HDASUPER"/>
</dbReference>
<evidence type="ECO:0000259" key="11">
    <source>
        <dbReference type="Pfam" id="PF00850"/>
    </source>
</evidence>
<evidence type="ECO:0000256" key="3">
    <source>
        <dbReference type="ARBA" id="ARBA00022491"/>
    </source>
</evidence>
<evidence type="ECO:0000256" key="8">
    <source>
        <dbReference type="ARBA" id="ARBA00023242"/>
    </source>
</evidence>
<evidence type="ECO:0000256" key="9">
    <source>
        <dbReference type="ARBA" id="ARBA00061569"/>
    </source>
</evidence>
<keyword evidence="3" id="KW-0678">Repressor</keyword>
<feature type="compositionally biased region" description="Low complexity" evidence="10">
    <location>
        <begin position="937"/>
        <end position="949"/>
    </location>
</feature>
<keyword evidence="6" id="KW-0805">Transcription regulation</keyword>
<keyword evidence="13" id="KW-1185">Reference proteome</keyword>
<dbReference type="InterPro" id="IPR037138">
    <property type="entry name" value="His_deacetylse_dom_sf"/>
</dbReference>
<accession>A0A1R1YLU2</accession>
<dbReference type="GO" id="GO:0070210">
    <property type="term" value="C:Rpd3L-Expanded complex"/>
    <property type="evidence" value="ECO:0007669"/>
    <property type="project" value="TreeGrafter"/>
</dbReference>
<dbReference type="PANTHER" id="PTHR10625">
    <property type="entry name" value="HISTONE DEACETYLASE HDAC1-RELATED"/>
    <property type="match status" value="1"/>
</dbReference>
<dbReference type="PRINTS" id="PR01271">
    <property type="entry name" value="HISDACETLASE"/>
</dbReference>
<feature type="compositionally biased region" description="Polar residues" evidence="10">
    <location>
        <begin position="1030"/>
        <end position="1048"/>
    </location>
</feature>
<dbReference type="Proteomes" id="UP000187429">
    <property type="component" value="Unassembled WGS sequence"/>
</dbReference>
<evidence type="ECO:0000256" key="5">
    <source>
        <dbReference type="ARBA" id="ARBA00022853"/>
    </source>
</evidence>
<dbReference type="InterPro" id="IPR000286">
    <property type="entry name" value="HDACs"/>
</dbReference>
<comment type="caution">
    <text evidence="12">The sequence shown here is derived from an EMBL/GenBank/DDBJ whole genome shotgun (WGS) entry which is preliminary data.</text>
</comment>
<evidence type="ECO:0000256" key="1">
    <source>
        <dbReference type="ARBA" id="ARBA00004123"/>
    </source>
</evidence>
<dbReference type="AlphaFoldDB" id="A0A1R1YLU2"/>
<dbReference type="OrthoDB" id="1918432at2759"/>
<dbReference type="InterPro" id="IPR003084">
    <property type="entry name" value="HDAC_I/II"/>
</dbReference>
<dbReference type="GO" id="GO:0032221">
    <property type="term" value="C:Rpd3S complex"/>
    <property type="evidence" value="ECO:0007669"/>
    <property type="project" value="UniProtKB-ARBA"/>
</dbReference>
<feature type="domain" description="Histone deacetylase" evidence="11">
    <location>
        <begin position="14"/>
        <end position="303"/>
    </location>
</feature>
<protein>
    <recommendedName>
        <fullName evidence="2">histone deacetylase</fullName>
        <ecNumber evidence="2">3.5.1.98</ecNumber>
    </recommendedName>
</protein>
<dbReference type="InterPro" id="IPR023696">
    <property type="entry name" value="Ureohydrolase_dom_sf"/>
</dbReference>
<feature type="compositionally biased region" description="Polar residues" evidence="10">
    <location>
        <begin position="605"/>
        <end position="615"/>
    </location>
</feature>
<comment type="similarity">
    <text evidence="9">Belongs to the histone deacetylase family. HD Type 1 subfamily.</text>
</comment>
<evidence type="ECO:0000256" key="6">
    <source>
        <dbReference type="ARBA" id="ARBA00023015"/>
    </source>
</evidence>
<dbReference type="GO" id="GO:0031507">
    <property type="term" value="P:heterochromatin formation"/>
    <property type="evidence" value="ECO:0007669"/>
    <property type="project" value="TreeGrafter"/>
</dbReference>
<evidence type="ECO:0000313" key="13">
    <source>
        <dbReference type="Proteomes" id="UP000187429"/>
    </source>
</evidence>
<dbReference type="GO" id="GO:0141221">
    <property type="term" value="F:histone deacetylase activity, hydrolytic mechanism"/>
    <property type="evidence" value="ECO:0007669"/>
    <property type="project" value="UniProtKB-EC"/>
</dbReference>
<evidence type="ECO:0000256" key="2">
    <source>
        <dbReference type="ARBA" id="ARBA00012111"/>
    </source>
</evidence>
<dbReference type="SUPFAM" id="SSF52768">
    <property type="entry name" value="Arginase/deacetylase"/>
    <property type="match status" value="1"/>
</dbReference>
<evidence type="ECO:0000256" key="4">
    <source>
        <dbReference type="ARBA" id="ARBA00022801"/>
    </source>
</evidence>
<gene>
    <name evidence="12" type="ORF">AYI69_g2646</name>
</gene>
<feature type="compositionally biased region" description="Basic and acidic residues" evidence="10">
    <location>
        <begin position="590"/>
        <end position="602"/>
    </location>
</feature>
<feature type="region of interest" description="Disordered" evidence="10">
    <location>
        <begin position="582"/>
        <end position="615"/>
    </location>
</feature>
<dbReference type="FunFam" id="3.40.800.20:FF:000001">
    <property type="entry name" value="Histone deacetylase"/>
    <property type="match status" value="1"/>
</dbReference>
<dbReference type="PANTHER" id="PTHR10625:SF10">
    <property type="entry name" value="HISTONE DEACETYLASE HDAC1"/>
    <property type="match status" value="1"/>
</dbReference>